<dbReference type="PANTHER" id="PTHR43834:SF6">
    <property type="entry name" value="GTPASE DER"/>
    <property type="match status" value="1"/>
</dbReference>
<evidence type="ECO:0000259" key="14">
    <source>
        <dbReference type="PROSITE" id="PS51712"/>
    </source>
</evidence>
<dbReference type="Gene3D" id="3.40.50.300">
    <property type="entry name" value="P-loop containing nucleotide triphosphate hydrolases"/>
    <property type="match status" value="2"/>
</dbReference>
<evidence type="ECO:0000256" key="4">
    <source>
        <dbReference type="ARBA" id="ARBA00022694"/>
    </source>
</evidence>
<evidence type="ECO:0000256" key="13">
    <source>
        <dbReference type="SAM" id="MobiDB-lite"/>
    </source>
</evidence>
<evidence type="ECO:0000256" key="7">
    <source>
        <dbReference type="ARBA" id="ARBA00022958"/>
    </source>
</evidence>
<dbReference type="GO" id="GO:0043022">
    <property type="term" value="F:ribosome binding"/>
    <property type="evidence" value="ECO:0007669"/>
    <property type="project" value="TreeGrafter"/>
</dbReference>
<feature type="binding site" evidence="10">
    <location>
        <begin position="223"/>
        <end position="230"/>
    </location>
    <ligand>
        <name>GTP</name>
        <dbReference type="ChEBI" id="CHEBI:37565"/>
        <label>2</label>
    </ligand>
</feature>
<dbReference type="NCBIfam" id="TIGR03594">
    <property type="entry name" value="GTPase_EngA"/>
    <property type="match status" value="1"/>
</dbReference>
<dbReference type="InterPro" id="IPR027417">
    <property type="entry name" value="P-loop_NTPase"/>
</dbReference>
<feature type="binding site" evidence="10">
    <location>
        <begin position="335"/>
        <end position="338"/>
    </location>
    <ligand>
        <name>GTP</name>
        <dbReference type="ChEBI" id="CHEBI:37565"/>
        <label>2</label>
    </ligand>
</feature>
<evidence type="ECO:0000256" key="2">
    <source>
        <dbReference type="ARBA" id="ARBA00020953"/>
    </source>
</evidence>
<evidence type="ECO:0000256" key="11">
    <source>
        <dbReference type="PROSITE-ProRule" id="PRU01049"/>
    </source>
</evidence>
<dbReference type="EMBL" id="CADCVU010000108">
    <property type="protein sequence ID" value="CAA9500563.1"/>
    <property type="molecule type" value="Genomic_DNA"/>
</dbReference>
<dbReference type="FunFam" id="3.40.50.300:FF:000494">
    <property type="entry name" value="tRNA modification GTPase MnmE"/>
    <property type="match status" value="1"/>
</dbReference>
<gene>
    <name evidence="10" type="primary">der</name>
    <name evidence="15" type="ORF">AVDCRST_MAG45-1282</name>
</gene>
<reference evidence="15" key="1">
    <citation type="submission" date="2020-02" db="EMBL/GenBank/DDBJ databases">
        <authorList>
            <person name="Meier V. D."/>
        </authorList>
    </citation>
    <scope>NUCLEOTIDE SEQUENCE</scope>
    <source>
        <strain evidence="15">AVDCRST_MAG45</strain>
    </source>
</reference>
<comment type="similarity">
    <text evidence="1 10 11 12">Belongs to the TRAFAC class TrmE-Era-EngA-EngB-Septin-like GTPase superfamily. EngA (Der) GTPase family.</text>
</comment>
<evidence type="ECO:0000256" key="10">
    <source>
        <dbReference type="HAMAP-Rule" id="MF_00195"/>
    </source>
</evidence>
<dbReference type="InterPro" id="IPR005225">
    <property type="entry name" value="Small_GTP-bd"/>
</dbReference>
<evidence type="ECO:0000256" key="5">
    <source>
        <dbReference type="ARBA" id="ARBA00022737"/>
    </source>
</evidence>
<feature type="domain" description="EngA-type G" evidence="14">
    <location>
        <begin position="36"/>
        <end position="203"/>
    </location>
</feature>
<name>A0A6J4SQ46_9ACTN</name>
<comment type="function">
    <text evidence="10 12">GTPase that plays an essential role in the late steps of ribosome biogenesis.</text>
</comment>
<dbReference type="PANTHER" id="PTHR43834">
    <property type="entry name" value="GTPASE DER"/>
    <property type="match status" value="1"/>
</dbReference>
<dbReference type="PRINTS" id="PR00326">
    <property type="entry name" value="GTP1OBG"/>
</dbReference>
<dbReference type="PROSITE" id="PS51712">
    <property type="entry name" value="G_ENGA"/>
    <property type="match status" value="2"/>
</dbReference>
<dbReference type="InterPro" id="IPR031166">
    <property type="entry name" value="G_ENGA"/>
</dbReference>
<dbReference type="InterPro" id="IPR006073">
    <property type="entry name" value="GTP-bd"/>
</dbReference>
<keyword evidence="3 10" id="KW-0690">Ribosome biogenesis</keyword>
<evidence type="ECO:0000256" key="3">
    <source>
        <dbReference type="ARBA" id="ARBA00022517"/>
    </source>
</evidence>
<keyword evidence="6 10" id="KW-0547">Nucleotide-binding</keyword>
<evidence type="ECO:0000256" key="12">
    <source>
        <dbReference type="RuleBase" id="RU004481"/>
    </source>
</evidence>
<dbReference type="SUPFAM" id="SSF52540">
    <property type="entry name" value="P-loop containing nucleoside triphosphate hydrolases"/>
    <property type="match status" value="2"/>
</dbReference>
<feature type="binding site" evidence="10">
    <location>
        <begin position="270"/>
        <end position="274"/>
    </location>
    <ligand>
        <name>GTP</name>
        <dbReference type="ChEBI" id="CHEBI:37565"/>
        <label>2</label>
    </ligand>
</feature>
<dbReference type="Pfam" id="PF14714">
    <property type="entry name" value="KH_dom-like"/>
    <property type="match status" value="1"/>
</dbReference>
<proteinExistence type="inferred from homology"/>
<accession>A0A6J4SQ46</accession>
<dbReference type="InterPro" id="IPR032859">
    <property type="entry name" value="KH_dom-like"/>
</dbReference>
<dbReference type="GO" id="GO:0008033">
    <property type="term" value="P:tRNA processing"/>
    <property type="evidence" value="ECO:0007669"/>
    <property type="project" value="UniProtKB-KW"/>
</dbReference>
<dbReference type="HAMAP" id="MF_00195">
    <property type="entry name" value="GTPase_Der"/>
    <property type="match status" value="1"/>
</dbReference>
<dbReference type="InterPro" id="IPR015946">
    <property type="entry name" value="KH_dom-like_a/b"/>
</dbReference>
<evidence type="ECO:0000256" key="9">
    <source>
        <dbReference type="ARBA" id="ARBA00032345"/>
    </source>
</evidence>
<protein>
    <recommendedName>
        <fullName evidence="2 10">GTPase Der</fullName>
    </recommendedName>
    <alternativeName>
        <fullName evidence="9 10">GTP-binding protein EngA</fullName>
    </alternativeName>
</protein>
<dbReference type="CDD" id="cd01895">
    <property type="entry name" value="EngA2"/>
    <property type="match status" value="1"/>
</dbReference>
<feature type="binding site" evidence="10">
    <location>
        <begin position="89"/>
        <end position="93"/>
    </location>
    <ligand>
        <name>GTP</name>
        <dbReference type="ChEBI" id="CHEBI:37565"/>
        <label>1</label>
    </ligand>
</feature>
<keyword evidence="5 12" id="KW-0677">Repeat</keyword>
<dbReference type="CDD" id="cd01894">
    <property type="entry name" value="EngA1"/>
    <property type="match status" value="1"/>
</dbReference>
<feature type="binding site" evidence="10">
    <location>
        <begin position="42"/>
        <end position="49"/>
    </location>
    <ligand>
        <name>GTP</name>
        <dbReference type="ChEBI" id="CHEBI:37565"/>
        <label>1</label>
    </ligand>
</feature>
<dbReference type="GO" id="GO:0005525">
    <property type="term" value="F:GTP binding"/>
    <property type="evidence" value="ECO:0007669"/>
    <property type="project" value="UniProtKB-UniRule"/>
</dbReference>
<keyword evidence="4" id="KW-0819">tRNA processing</keyword>
<feature type="domain" description="EngA-type G" evidence="14">
    <location>
        <begin position="217"/>
        <end position="390"/>
    </location>
</feature>
<dbReference type="Gene3D" id="3.30.300.20">
    <property type="match status" value="1"/>
</dbReference>
<organism evidence="15">
    <name type="scientific">uncultured Solirubrobacterales bacterium</name>
    <dbReference type="NCBI Taxonomy" id="768556"/>
    <lineage>
        <taxon>Bacteria</taxon>
        <taxon>Bacillati</taxon>
        <taxon>Actinomycetota</taxon>
        <taxon>Thermoleophilia</taxon>
        <taxon>Solirubrobacterales</taxon>
        <taxon>environmental samples</taxon>
    </lineage>
</organism>
<evidence type="ECO:0000256" key="1">
    <source>
        <dbReference type="ARBA" id="ARBA00008279"/>
    </source>
</evidence>
<dbReference type="InterPro" id="IPR016484">
    <property type="entry name" value="GTPase_Der"/>
</dbReference>
<comment type="subunit">
    <text evidence="10">Associates with the 50S ribosomal subunit.</text>
</comment>
<dbReference type="GO" id="GO:0042254">
    <property type="term" value="P:ribosome biogenesis"/>
    <property type="evidence" value="ECO:0007669"/>
    <property type="project" value="UniProtKB-KW"/>
</dbReference>
<dbReference type="AlphaFoldDB" id="A0A6J4SQ46"/>
<evidence type="ECO:0000256" key="8">
    <source>
        <dbReference type="ARBA" id="ARBA00023134"/>
    </source>
</evidence>
<keyword evidence="8 10" id="KW-0342">GTP-binding</keyword>
<feature type="binding site" evidence="10">
    <location>
        <begin position="155"/>
        <end position="158"/>
    </location>
    <ligand>
        <name>GTP</name>
        <dbReference type="ChEBI" id="CHEBI:37565"/>
        <label>1</label>
    </ligand>
</feature>
<evidence type="ECO:0000313" key="15">
    <source>
        <dbReference type="EMBL" id="CAA9500563.1"/>
    </source>
</evidence>
<keyword evidence="7" id="KW-0630">Potassium</keyword>
<dbReference type="NCBIfam" id="TIGR00231">
    <property type="entry name" value="small_GTP"/>
    <property type="match status" value="2"/>
</dbReference>
<dbReference type="Pfam" id="PF01926">
    <property type="entry name" value="MMR_HSR1"/>
    <property type="match status" value="2"/>
</dbReference>
<evidence type="ECO:0000256" key="6">
    <source>
        <dbReference type="ARBA" id="ARBA00022741"/>
    </source>
</evidence>
<sequence>MPSAEERSESSGPAETLAPGEEDPLNTGPEPRARLPRVAIVGYPNVGKSTLINRLAGGREAVVHEQAGVTRDRKEIEADWNGRTFLLVDTGGVDLAEDDDLARSVQRQARQAIADSDLVVFVVDARGGLRPGDEELADELRRGSQTGAPTIVAANKVDDVRAAPMTAEFYALGLGEPTPVSATQGLGTGDLLDRVVARLAEIAPEDLEGTAPGEGEIRLAVIGRPNVGKSSLVNAFLGAERVIVSNVAGTTRDAIDTRLEVEGRPVVLVDTAGLRRRTKVAGTVDYYAQLRSETAAERADVALVVCDASEGVTTEDLRVAEMAMRSGCATVIALNKWDLGRADEDDLADAKARTAARLRLRPRVLTASALHGRNVPRLLLEAIALADRAAERLPTPELNRFLSEVQTIREPPAVRGRRLNMLYMAQYEVRPPRFAIQVSDRSRITRDYAYFIENRLRERYRLEGVPVVIDFRERGGGERRSGRARPQAAPGR</sequence>
<dbReference type="PIRSF" id="PIRSF006485">
    <property type="entry name" value="GTP-binding_EngA"/>
    <property type="match status" value="1"/>
</dbReference>
<feature type="region of interest" description="Disordered" evidence="13">
    <location>
        <begin position="1"/>
        <end position="33"/>
    </location>
</feature>